<evidence type="ECO:0000256" key="4">
    <source>
        <dbReference type="ARBA" id="ARBA00022723"/>
    </source>
</evidence>
<feature type="transmembrane region" description="Helical" evidence="7">
    <location>
        <begin position="59"/>
        <end position="79"/>
    </location>
</feature>
<evidence type="ECO:0000256" key="3">
    <source>
        <dbReference type="ARBA" id="ARBA00022617"/>
    </source>
</evidence>
<keyword evidence="7" id="KW-0812">Transmembrane</keyword>
<dbReference type="CDD" id="cd11061">
    <property type="entry name" value="CYP67-like"/>
    <property type="match status" value="1"/>
</dbReference>
<evidence type="ECO:0000256" key="5">
    <source>
        <dbReference type="ARBA" id="ARBA00023004"/>
    </source>
</evidence>
<evidence type="ECO:0000313" key="8">
    <source>
        <dbReference type="EMBL" id="KAL2287906.1"/>
    </source>
</evidence>
<evidence type="ECO:0008006" key="10">
    <source>
        <dbReference type="Google" id="ProtNLM"/>
    </source>
</evidence>
<dbReference type="EMBL" id="JBAWTH010000018">
    <property type="protein sequence ID" value="KAL2287906.1"/>
    <property type="molecule type" value="Genomic_DNA"/>
</dbReference>
<keyword evidence="7" id="KW-0472">Membrane</keyword>
<dbReference type="Pfam" id="PF00067">
    <property type="entry name" value="p450"/>
    <property type="match status" value="1"/>
</dbReference>
<sequence>MRVTRLLAVALGVALHAVARNFEIDMHAIPLAGVFSVLELVYFYITIKIPGAAVYDAIFTVYTQTACLTIGFLASMLLYRGLFHRLRRFPGPAVARLTKFYAVWKSLLARQYHLELGAMQARYGDVVRTGPRELTIFRGEAIAPLAACRKSSLYQIEDWDNDRLGLIETRDIEDHRRRRRPWDTALSTKSLAKYDEAMQRTVGHCLDGLASPETGDNAIDVTRWVSLFAWDVMGNVGFGKDFGQVSSGGSEHWAVKAMKMQAKFVAYVKPVPWVMNAASNMPYADGAVRPFRDYCSSLVDEKISTEPDDKEMPSNIVSWILREYRKKTPHAPKTRNALNSDARTIATAGADTTSNTLTSALFYLARNPSFYTRLQSEVSQVFPDGPETFSYDVLSKNLSAVPMLDAIINETLRLRPAVPSGNPRVTPPEGLTIPLVDKNGKAEDLFIPGDVDIYVPPYWVHRDPHYFPDPEAFLPDRWLGVTADKVAAEGIGYTIGPRELEMFFPFQVGQFACPGKNLAMWEMRSFLTRLALRLDFELAGPSAKDAGAAFEHGMRDTFVITLEPLWMRFKERA</sequence>
<dbReference type="InterPro" id="IPR050121">
    <property type="entry name" value="Cytochrome_P450_monoxygenase"/>
</dbReference>
<keyword evidence="9" id="KW-1185">Reference proteome</keyword>
<dbReference type="PANTHER" id="PTHR24305">
    <property type="entry name" value="CYTOCHROME P450"/>
    <property type="match status" value="1"/>
</dbReference>
<evidence type="ECO:0000256" key="2">
    <source>
        <dbReference type="ARBA" id="ARBA00010617"/>
    </source>
</evidence>
<evidence type="ECO:0000256" key="7">
    <source>
        <dbReference type="SAM" id="Phobius"/>
    </source>
</evidence>
<keyword evidence="5" id="KW-0408">Iron</keyword>
<dbReference type="SUPFAM" id="SSF48264">
    <property type="entry name" value="Cytochrome P450"/>
    <property type="match status" value="1"/>
</dbReference>
<name>A0ABR4F052_9PEZI</name>
<keyword evidence="3" id="KW-0349">Heme</keyword>
<feature type="transmembrane region" description="Helical" evidence="7">
    <location>
        <begin position="29"/>
        <end position="47"/>
    </location>
</feature>
<accession>A0ABR4F052</accession>
<dbReference type="Proteomes" id="UP001600888">
    <property type="component" value="Unassembled WGS sequence"/>
</dbReference>
<dbReference type="PRINTS" id="PR00385">
    <property type="entry name" value="P450"/>
</dbReference>
<proteinExistence type="inferred from homology"/>
<comment type="caution">
    <text evidence="8">The sequence shown here is derived from an EMBL/GenBank/DDBJ whole genome shotgun (WGS) entry which is preliminary data.</text>
</comment>
<reference evidence="8 9" key="1">
    <citation type="submission" date="2024-03" db="EMBL/GenBank/DDBJ databases">
        <title>A high-quality draft genome sequence of Diaporthe vaccinii, a causative agent of upright dieback and viscid rot disease in cranberry plants.</title>
        <authorList>
            <person name="Sarrasin M."/>
            <person name="Lang B.F."/>
            <person name="Burger G."/>
        </authorList>
    </citation>
    <scope>NUCLEOTIDE SEQUENCE [LARGE SCALE GENOMIC DNA]</scope>
    <source>
        <strain evidence="8 9">IS7</strain>
    </source>
</reference>
<keyword evidence="6" id="KW-0560">Oxidoreductase</keyword>
<dbReference type="InterPro" id="IPR002403">
    <property type="entry name" value="Cyt_P450_E_grp-IV"/>
</dbReference>
<gene>
    <name evidence="8" type="ORF">FJTKL_04690</name>
</gene>
<dbReference type="Gene3D" id="1.10.630.10">
    <property type="entry name" value="Cytochrome P450"/>
    <property type="match status" value="1"/>
</dbReference>
<comment type="similarity">
    <text evidence="2">Belongs to the cytochrome P450 family.</text>
</comment>
<dbReference type="InterPro" id="IPR001128">
    <property type="entry name" value="Cyt_P450"/>
</dbReference>
<keyword evidence="6" id="KW-0503">Monooxygenase</keyword>
<evidence type="ECO:0000313" key="9">
    <source>
        <dbReference type="Proteomes" id="UP001600888"/>
    </source>
</evidence>
<dbReference type="PANTHER" id="PTHR24305:SF78">
    <property type="entry name" value="P450, PUTATIVE (EUROFUNG)-RELATED"/>
    <property type="match status" value="1"/>
</dbReference>
<organism evidence="8 9">
    <name type="scientific">Diaporthe vaccinii</name>
    <dbReference type="NCBI Taxonomy" id="105482"/>
    <lineage>
        <taxon>Eukaryota</taxon>
        <taxon>Fungi</taxon>
        <taxon>Dikarya</taxon>
        <taxon>Ascomycota</taxon>
        <taxon>Pezizomycotina</taxon>
        <taxon>Sordariomycetes</taxon>
        <taxon>Sordariomycetidae</taxon>
        <taxon>Diaporthales</taxon>
        <taxon>Diaporthaceae</taxon>
        <taxon>Diaporthe</taxon>
        <taxon>Diaporthe eres species complex</taxon>
    </lineage>
</organism>
<keyword evidence="7" id="KW-1133">Transmembrane helix</keyword>
<dbReference type="PRINTS" id="PR00465">
    <property type="entry name" value="EP450IV"/>
</dbReference>
<protein>
    <recommendedName>
        <fullName evidence="10">Cytochrome P450</fullName>
    </recommendedName>
</protein>
<keyword evidence="4" id="KW-0479">Metal-binding</keyword>
<evidence type="ECO:0000256" key="1">
    <source>
        <dbReference type="ARBA" id="ARBA00001971"/>
    </source>
</evidence>
<comment type="cofactor">
    <cofactor evidence="1">
        <name>heme</name>
        <dbReference type="ChEBI" id="CHEBI:30413"/>
    </cofactor>
</comment>
<evidence type="ECO:0000256" key="6">
    <source>
        <dbReference type="ARBA" id="ARBA00023033"/>
    </source>
</evidence>
<dbReference type="InterPro" id="IPR036396">
    <property type="entry name" value="Cyt_P450_sf"/>
</dbReference>